<protein>
    <submittedName>
        <fullName evidence="2">Uncharacterized protein</fullName>
    </submittedName>
</protein>
<feature type="region of interest" description="Disordered" evidence="1">
    <location>
        <begin position="41"/>
        <end position="66"/>
    </location>
</feature>
<reference evidence="2 3" key="1">
    <citation type="submission" date="2019-04" db="EMBL/GenBank/DDBJ databases">
        <title>Streptomyces sp. nov. Bv016 isolated from bark of Buahinia variegata.</title>
        <authorList>
            <person name="Kanchanasin P."/>
            <person name="Tanasupawat S."/>
            <person name="Yuki M."/>
            <person name="Kudo T."/>
        </authorList>
    </citation>
    <scope>NUCLEOTIDE SEQUENCE [LARGE SCALE GENOMIC DNA]</scope>
    <source>
        <strain evidence="2 3">Bv016</strain>
    </source>
</reference>
<dbReference type="EMBL" id="SRRT01000006">
    <property type="protein sequence ID" value="TGN74559.1"/>
    <property type="molecule type" value="Genomic_DNA"/>
</dbReference>
<sequence>MLRNHRSRAGGPGAGPLRTSALAGLVAAALLLPLGGASAEQVGGGGARVSMPSPSPESTRCGPELASPDGLEAQTCVLTRGGDTWARVYYRNTTGDALDADLSLLGPAGRAVRTSCVIGADDAPATCETPRERTRGAGAAYTAVSEFARGAESPLLLRSASNSVDTSGS</sequence>
<dbReference type="RefSeq" id="WP_135787151.1">
    <property type="nucleotide sequence ID" value="NZ_SRRT01000006.1"/>
</dbReference>
<name>A0A4Z1CZB5_9ACTN</name>
<dbReference type="GeneID" id="95449948"/>
<evidence type="ECO:0000313" key="3">
    <source>
        <dbReference type="Proteomes" id="UP000298159"/>
    </source>
</evidence>
<accession>A0A4Z1CZB5</accession>
<dbReference type="Proteomes" id="UP000298159">
    <property type="component" value="Unassembled WGS sequence"/>
</dbReference>
<proteinExistence type="predicted"/>
<gene>
    <name evidence="2" type="ORF">E5083_20375</name>
</gene>
<evidence type="ECO:0000313" key="2">
    <source>
        <dbReference type="EMBL" id="TGN74559.1"/>
    </source>
</evidence>
<organism evidence="2 3">
    <name type="scientific">Streptomyces bauhiniae</name>
    <dbReference type="NCBI Taxonomy" id="2340725"/>
    <lineage>
        <taxon>Bacteria</taxon>
        <taxon>Bacillati</taxon>
        <taxon>Actinomycetota</taxon>
        <taxon>Actinomycetes</taxon>
        <taxon>Kitasatosporales</taxon>
        <taxon>Streptomycetaceae</taxon>
        <taxon>Streptomyces</taxon>
    </lineage>
</organism>
<comment type="caution">
    <text evidence="2">The sequence shown here is derived from an EMBL/GenBank/DDBJ whole genome shotgun (WGS) entry which is preliminary data.</text>
</comment>
<dbReference type="AlphaFoldDB" id="A0A4Z1CZB5"/>
<keyword evidence="3" id="KW-1185">Reference proteome</keyword>
<evidence type="ECO:0000256" key="1">
    <source>
        <dbReference type="SAM" id="MobiDB-lite"/>
    </source>
</evidence>